<dbReference type="InterPro" id="IPR029058">
    <property type="entry name" value="AB_hydrolase_fold"/>
</dbReference>
<dbReference type="PANTHER" id="PTHR42977:SF1">
    <property type="entry name" value="BLR6576 PROTEIN"/>
    <property type="match status" value="1"/>
</dbReference>
<dbReference type="EMBL" id="MPPL01000001">
    <property type="protein sequence ID" value="OKS88039.1"/>
    <property type="molecule type" value="Genomic_DNA"/>
</dbReference>
<dbReference type="AlphaFoldDB" id="A0A1Q6A201"/>
<comment type="caution">
    <text evidence="3">The sequence shown here is derived from an EMBL/GenBank/DDBJ whole genome shotgun (WGS) entry which is preliminary data.</text>
</comment>
<proteinExistence type="predicted"/>
<feature type="domain" description="AB hydrolase-1" evidence="2">
    <location>
        <begin position="65"/>
        <end position="308"/>
    </location>
</feature>
<dbReference type="InterPro" id="IPR051340">
    <property type="entry name" value="Haloalkane_dehalogenase"/>
</dbReference>
<evidence type="ECO:0000256" key="1">
    <source>
        <dbReference type="SAM" id="SignalP"/>
    </source>
</evidence>
<dbReference type="Proteomes" id="UP000186720">
    <property type="component" value="Unassembled WGS sequence"/>
</dbReference>
<name>A0A1Q6A201_9SPHI</name>
<sequence>MKKIFSIILLCGALHIQAQDTVKNDVNHMSTGSNLIKTDTRTRYKTILINGVHVFYREAGSTSAPVILLLHGFPSSSRMFNTLLPLLADRYHLIAPDYPGFGNSEMPPAADFKYTFDHLGEFIGDFTIALGLTKYSLYVQDYGGPIGFRLVLAHPEKITSIIIQNAVSHEQGLSPLWTTRRAFWNDSKSNESSIIKNFSSAEATRGRHVGNNPEPDLINPDYWTDELAWLNKPGVLQIQLDLFYDYKNNLPFYLKFQDWMRKFQPRLLVVWGKYDPSFTVAGAEAYKKDVPNAEIHLLNAGHFALDESAQEIAGYIRAFLK</sequence>
<gene>
    <name evidence="3" type="ORF">RG47T_3503</name>
</gene>
<dbReference type="SUPFAM" id="SSF53474">
    <property type="entry name" value="alpha/beta-Hydrolases"/>
    <property type="match status" value="1"/>
</dbReference>
<keyword evidence="4" id="KW-1185">Reference proteome</keyword>
<dbReference type="RefSeq" id="WP_216351067.1">
    <property type="nucleotide sequence ID" value="NZ_FPAM01000010.1"/>
</dbReference>
<feature type="signal peptide" evidence="1">
    <location>
        <begin position="1"/>
        <end position="18"/>
    </location>
</feature>
<dbReference type="Pfam" id="PF00561">
    <property type="entry name" value="Abhydrolase_1"/>
    <property type="match status" value="1"/>
</dbReference>
<feature type="chain" id="PRO_5010163194" description="AB hydrolase-1 domain-containing protein" evidence="1">
    <location>
        <begin position="19"/>
        <end position="321"/>
    </location>
</feature>
<protein>
    <recommendedName>
        <fullName evidence="2">AB hydrolase-1 domain-containing protein</fullName>
    </recommendedName>
</protein>
<organism evidence="3 4">
    <name type="scientific">Mucilaginibacter polytrichastri</name>
    <dbReference type="NCBI Taxonomy" id="1302689"/>
    <lineage>
        <taxon>Bacteria</taxon>
        <taxon>Pseudomonadati</taxon>
        <taxon>Bacteroidota</taxon>
        <taxon>Sphingobacteriia</taxon>
        <taxon>Sphingobacteriales</taxon>
        <taxon>Sphingobacteriaceae</taxon>
        <taxon>Mucilaginibacter</taxon>
    </lineage>
</organism>
<keyword evidence="1" id="KW-0732">Signal</keyword>
<accession>A0A1Q6A201</accession>
<evidence type="ECO:0000313" key="3">
    <source>
        <dbReference type="EMBL" id="OKS88039.1"/>
    </source>
</evidence>
<dbReference type="Gene3D" id="3.40.50.1820">
    <property type="entry name" value="alpha/beta hydrolase"/>
    <property type="match status" value="1"/>
</dbReference>
<dbReference type="STRING" id="1302689.RG47T_3503"/>
<dbReference type="GO" id="GO:0004301">
    <property type="term" value="F:epoxide hydrolase activity"/>
    <property type="evidence" value="ECO:0007669"/>
    <property type="project" value="TreeGrafter"/>
</dbReference>
<dbReference type="PANTHER" id="PTHR42977">
    <property type="entry name" value="HYDROLASE-RELATED"/>
    <property type="match status" value="1"/>
</dbReference>
<reference evidence="3 4" key="1">
    <citation type="submission" date="2016-11" db="EMBL/GenBank/DDBJ databases">
        <title>Whole Genome Sequencing of Mucilaginibacter polytrichastri RG4-7(T) isolated from the moss sample.</title>
        <authorList>
            <person name="Li Y."/>
        </authorList>
    </citation>
    <scope>NUCLEOTIDE SEQUENCE [LARGE SCALE GENOMIC DNA]</scope>
    <source>
        <strain evidence="3 4">RG4-7</strain>
    </source>
</reference>
<dbReference type="PRINTS" id="PR00111">
    <property type="entry name" value="ABHYDROLASE"/>
</dbReference>
<dbReference type="InterPro" id="IPR000073">
    <property type="entry name" value="AB_hydrolase_1"/>
</dbReference>
<evidence type="ECO:0000259" key="2">
    <source>
        <dbReference type="Pfam" id="PF00561"/>
    </source>
</evidence>
<evidence type="ECO:0000313" key="4">
    <source>
        <dbReference type="Proteomes" id="UP000186720"/>
    </source>
</evidence>